<dbReference type="InterPro" id="IPR006311">
    <property type="entry name" value="TAT_signal"/>
</dbReference>
<dbReference type="InterPro" id="IPR000531">
    <property type="entry name" value="Beta-barrel_TonB"/>
</dbReference>
<dbReference type="InterPro" id="IPR012910">
    <property type="entry name" value="Plug_dom"/>
</dbReference>
<evidence type="ECO:0000256" key="1">
    <source>
        <dbReference type="ARBA" id="ARBA00004571"/>
    </source>
</evidence>
<keyword evidence="7" id="KW-0406">Ion transport</keyword>
<reference evidence="17" key="1">
    <citation type="journal article" date="2019" name="Int. J. Syst. Evol. Microbiol.">
        <title>The Global Catalogue of Microorganisms (GCM) 10K type strain sequencing project: providing services to taxonomists for standard genome sequencing and annotation.</title>
        <authorList>
            <consortium name="The Broad Institute Genomics Platform"/>
            <consortium name="The Broad Institute Genome Sequencing Center for Infectious Disease"/>
            <person name="Wu L."/>
            <person name="Ma J."/>
        </authorList>
    </citation>
    <scope>NUCLEOTIDE SEQUENCE [LARGE SCALE GENOMIC DNA]</scope>
    <source>
        <strain evidence="17">CGMCC 1.12702</strain>
    </source>
</reference>
<evidence type="ECO:0000256" key="12">
    <source>
        <dbReference type="RuleBase" id="RU003357"/>
    </source>
</evidence>
<comment type="similarity">
    <text evidence="11 12">Belongs to the TonB-dependent receptor family.</text>
</comment>
<accession>A0ABW4TZM3</accession>
<comment type="caution">
    <text evidence="16">The sequence shown here is derived from an EMBL/GenBank/DDBJ whole genome shotgun (WGS) entry which is preliminary data.</text>
</comment>
<dbReference type="InterPro" id="IPR036942">
    <property type="entry name" value="Beta-barrel_TonB_sf"/>
</dbReference>
<protein>
    <submittedName>
        <fullName evidence="16">TonB-dependent receptor</fullName>
    </submittedName>
</protein>
<evidence type="ECO:0000256" key="10">
    <source>
        <dbReference type="ARBA" id="ARBA00023237"/>
    </source>
</evidence>
<evidence type="ECO:0000313" key="17">
    <source>
        <dbReference type="Proteomes" id="UP001597400"/>
    </source>
</evidence>
<evidence type="ECO:0000256" key="11">
    <source>
        <dbReference type="PROSITE-ProRule" id="PRU01360"/>
    </source>
</evidence>
<keyword evidence="16" id="KW-0675">Receptor</keyword>
<feature type="domain" description="TonB-dependent receptor-like beta-barrel" evidence="14">
    <location>
        <begin position="291"/>
        <end position="735"/>
    </location>
</feature>
<dbReference type="PROSITE" id="PS51318">
    <property type="entry name" value="TAT"/>
    <property type="match status" value="1"/>
</dbReference>
<dbReference type="EMBL" id="JBHUGS010000005">
    <property type="protein sequence ID" value="MFD1952199.1"/>
    <property type="molecule type" value="Genomic_DNA"/>
</dbReference>
<dbReference type="Pfam" id="PF07715">
    <property type="entry name" value="Plug"/>
    <property type="match status" value="1"/>
</dbReference>
<evidence type="ECO:0000256" key="7">
    <source>
        <dbReference type="ARBA" id="ARBA00023065"/>
    </source>
</evidence>
<dbReference type="Pfam" id="PF00593">
    <property type="entry name" value="TonB_dep_Rec_b-barrel"/>
    <property type="match status" value="1"/>
</dbReference>
<sequence length="772" mass="81960">MTRFNTRRQILLASSVLFGVAGPVATGTAQAQSEAQAPAQDATPARADANALSDIVVTAERRSASSQKVPLAIQSVSGAALAATGYTSLTDLQYIAPGVQYDPTQGAAFQIRGVGSTSFDFSNAKSVSVVVDDVVMDAPRANGLTGLVDIDRVDVLLGPQGTLFGKNATSGVIAVTTGMPKLNETTVRASASLGEHDERILNGTVNAPLGSMAALRVSGFDQAFDGFGRNVTLDKKVGSQHEYGGRARLYIEPSSSLNFTLSGDYAHHWDSSVRTPVSGQPANVTAILNELGVFPGPKSADTADSSFGNIVTEEAGASFRVVADLGGLSLTSISAYRYSRYDNTTPASLTPYDRYAYIPFNVGNLDTDKVSEEIHLASPTGGFVEWLVGGFYNKLKSRQTQLQWSTGGEPLYDANGTPKATLIALTGALGVDANASLFNATNETMAGFGQLKFNLTPALSVSVGGRYTRDVNSQGLDFVTIDPKPITGYNPSFVGSSAAPALSYGKVKGDNFSYRIAPQYQVAPNVMLYASYSTGYKPAGIAFVGNKYAPYRDETVKAWEGGIKSEWLGHRLRVNFDVFRSDFKDFQATILTQIPDGSGGLINATVIGNAGGLRTQGVEGSITAQPLPGLTLSGSGSYTDAKFTDYVYNATTNYTGTRLTNAPKWAGTAAIDYAHELPSGAGLKAHVDYAYRGELWTVVGQPAYSNVPAYSLVNSRLSYTLPGKRVEVGVYGRNLFDQYFSTGWQQYGVLGLLHYTSPNARRTLGGFVNVNF</sequence>
<dbReference type="Gene3D" id="2.40.170.20">
    <property type="entry name" value="TonB-dependent receptor, beta-barrel domain"/>
    <property type="match status" value="1"/>
</dbReference>
<dbReference type="SUPFAM" id="SSF56935">
    <property type="entry name" value="Porins"/>
    <property type="match status" value="1"/>
</dbReference>
<dbReference type="PROSITE" id="PS52016">
    <property type="entry name" value="TONB_DEPENDENT_REC_3"/>
    <property type="match status" value="1"/>
</dbReference>
<keyword evidence="10 11" id="KW-0998">Cell outer membrane</keyword>
<evidence type="ECO:0000259" key="15">
    <source>
        <dbReference type="Pfam" id="PF07715"/>
    </source>
</evidence>
<evidence type="ECO:0000256" key="3">
    <source>
        <dbReference type="ARBA" id="ARBA00022452"/>
    </source>
</evidence>
<dbReference type="RefSeq" id="WP_380931253.1">
    <property type="nucleotide sequence ID" value="NZ_JBHUGS010000005.1"/>
</dbReference>
<keyword evidence="5 11" id="KW-0812">Transmembrane</keyword>
<evidence type="ECO:0000256" key="2">
    <source>
        <dbReference type="ARBA" id="ARBA00022448"/>
    </source>
</evidence>
<evidence type="ECO:0000256" key="8">
    <source>
        <dbReference type="ARBA" id="ARBA00023077"/>
    </source>
</evidence>
<evidence type="ECO:0000313" key="16">
    <source>
        <dbReference type="EMBL" id="MFD1952199.1"/>
    </source>
</evidence>
<proteinExistence type="inferred from homology"/>
<keyword evidence="8 12" id="KW-0798">TonB box</keyword>
<keyword evidence="4" id="KW-0410">Iron transport</keyword>
<keyword evidence="17" id="KW-1185">Reference proteome</keyword>
<feature type="chain" id="PRO_5047502329" evidence="13">
    <location>
        <begin position="32"/>
        <end position="772"/>
    </location>
</feature>
<evidence type="ECO:0000256" key="6">
    <source>
        <dbReference type="ARBA" id="ARBA00023004"/>
    </source>
</evidence>
<feature type="signal peptide" evidence="13">
    <location>
        <begin position="1"/>
        <end position="31"/>
    </location>
</feature>
<dbReference type="PANTHER" id="PTHR32552">
    <property type="entry name" value="FERRICHROME IRON RECEPTOR-RELATED"/>
    <property type="match status" value="1"/>
</dbReference>
<keyword evidence="3 11" id="KW-1134">Transmembrane beta strand</keyword>
<keyword evidence="13" id="KW-0732">Signal</keyword>
<feature type="domain" description="TonB-dependent receptor plug" evidence="15">
    <location>
        <begin position="67"/>
        <end position="172"/>
    </location>
</feature>
<dbReference type="Proteomes" id="UP001597400">
    <property type="component" value="Unassembled WGS sequence"/>
</dbReference>
<keyword evidence="6" id="KW-0408">Iron</keyword>
<evidence type="ECO:0000256" key="13">
    <source>
        <dbReference type="SAM" id="SignalP"/>
    </source>
</evidence>
<evidence type="ECO:0000256" key="5">
    <source>
        <dbReference type="ARBA" id="ARBA00022692"/>
    </source>
</evidence>
<evidence type="ECO:0000256" key="9">
    <source>
        <dbReference type="ARBA" id="ARBA00023136"/>
    </source>
</evidence>
<organism evidence="16 17">
    <name type="scientific">Sphingomonas arantia</name>
    <dbReference type="NCBI Taxonomy" id="1460676"/>
    <lineage>
        <taxon>Bacteria</taxon>
        <taxon>Pseudomonadati</taxon>
        <taxon>Pseudomonadota</taxon>
        <taxon>Alphaproteobacteria</taxon>
        <taxon>Sphingomonadales</taxon>
        <taxon>Sphingomonadaceae</taxon>
        <taxon>Sphingomonas</taxon>
    </lineage>
</organism>
<dbReference type="PANTHER" id="PTHR32552:SF81">
    <property type="entry name" value="TONB-DEPENDENT OUTER MEMBRANE RECEPTOR"/>
    <property type="match status" value="1"/>
</dbReference>
<evidence type="ECO:0000259" key="14">
    <source>
        <dbReference type="Pfam" id="PF00593"/>
    </source>
</evidence>
<name>A0ABW4TZM3_9SPHN</name>
<keyword evidence="9 11" id="KW-0472">Membrane</keyword>
<comment type="subcellular location">
    <subcellularLocation>
        <location evidence="1 11">Cell outer membrane</location>
        <topology evidence="1 11">Multi-pass membrane protein</topology>
    </subcellularLocation>
</comment>
<keyword evidence="2 11" id="KW-0813">Transport</keyword>
<dbReference type="InterPro" id="IPR039426">
    <property type="entry name" value="TonB-dep_rcpt-like"/>
</dbReference>
<evidence type="ECO:0000256" key="4">
    <source>
        <dbReference type="ARBA" id="ARBA00022496"/>
    </source>
</evidence>
<gene>
    <name evidence="16" type="ORF">ACFSGX_15600</name>
</gene>